<feature type="domain" description="SpaA-like prealbumin fold" evidence="10">
    <location>
        <begin position="1457"/>
        <end position="1551"/>
    </location>
</feature>
<comment type="similarity">
    <text evidence="2">Belongs to the serine-aspartate repeat-containing protein (SDr) family.</text>
</comment>
<organism evidence="11 12">
    <name type="scientific">Eggerthella guodeyinii</name>
    <dbReference type="NCBI Taxonomy" id="2690837"/>
    <lineage>
        <taxon>Bacteria</taxon>
        <taxon>Bacillati</taxon>
        <taxon>Actinomycetota</taxon>
        <taxon>Coriobacteriia</taxon>
        <taxon>Eggerthellales</taxon>
        <taxon>Eggerthellaceae</taxon>
        <taxon>Eggerthella</taxon>
    </lineage>
</organism>
<feature type="domain" description="Collagen binding" evidence="9">
    <location>
        <begin position="961"/>
        <end position="1077"/>
    </location>
</feature>
<dbReference type="Proteomes" id="UP000438093">
    <property type="component" value="Unassembled WGS sequence"/>
</dbReference>
<sequence length="2131" mass="225445">MRYPLAHKAASVLMAFVLVCTCNSAALQPLAAFAAQGDGAAAAEQEALTEASEAENAGEPEVAPAGEEGPAGAAEPEEGAEAPSPEGDGNGSTQPEPETGDEESPEPPSAEDDAAGVPPAGEESQGEGDPNQTDGVDGMDAPASPDDAQEPALGSKLKASEDPKNVTLDTEQLGINIQDFKYKKKGDDGTTPVPFDETSGTYEFPSPFESIGQLSLQISFSVLKNGDERMIEAGDYFELRLDQKSAEGLEKYFAIADVTEPQELKHGGVPIAVYTVEDNVLKVTFAESIESDDYYDIKGGVALDLALNADAFSGEDKTSIDVVLQDQDNPIKVVVPPKASVVDGVEKTGRYDPATRSIVWTIKAGTRSAGLSLEGMRIVDTFNADALSFASAATVGADGVRTPIEEGLETGMAGSVAYTFPAGAIAPQTIEITTIIADGALPVGDDAKLANAVALEKGTSPFRPGDNTTPTATVTVPKQGLAKAGEQVGGDVMRWTIGVNAGDANWIWNAIVTDMLAANLELVKDSLKRDGTTIPVVGADDAVPTTDYALLTENPDGTHTLTYHFIDAEKDAHGDKPIISKGHVITFDTRLLHEGEVEDVGVANAATMTGSWPTFDGEGPGVDFTYGIGPVNTSYDFAYIRKSGEAELRTGVLTWTVLPQSRTDEFDTATIVDRIDPSDQDFIDGSVKLVVDGGDTYDQDALVEAGWLEIAISDATTLTFALPNGDFPTLSAVRIEYQTQATVGYLEGSTGTQHNYQNTANLTVTSNGREYRHSAFAIVPLGNDLIGKSAIYEFDDDTATGYLHYKLAVNGRGMSLTDVVVEDDFSNMTSTYYANDGTVVEIPAAEKAWVIDQDKTTTAPSSITPEITYGEDGDTFRATFETLNASCTIHVYLKLTEEAKEKYLLSDVGSGYLQTKNTATITGKSGDNDVSHTAVNTTGPDSGNVYNKIVNKNSQLIEGMKDQHLIRWRVDVNPNAAPLSNASVEDVLNKALQLNFASVKLYESKHVDGSISPADPETEGWTPVDLTDRLSVKPGSNGSSVLNVTLPDEAKSYTLIYETAIVEEVTGNVVRNKASLVVGDQQTDSSTQQQELKDESWGYLKTMASYQLKKVDSLGDEAIALAEGVRFGLYRNADCTDQINTVFTNADGVFKFVGLTPGETYYYQELTAPFGYQVDPTVHQLVVPDDAKGMQEGVILVENDRTTSLAAVQVSKSFEVSEADTESFDRQATFALYLYPHGTGAKTPVQLTEDEENSGTYRYAGAGGLPTPMQTSVADESGQAQLSIEGLPWGVYDLVETATASGYALDGAAKRFSVNMDGTIEYSNDFGEGSSAELHNAKTVLSVKKMTDASKYLTGAVLTVYEAAEDGTKTSTLAKSPFTNDELTVNVTENVSEFTWDLTGIPVGTYWLCEDTMPDDKTVGQFEDVQFKIDAAGKLTVLNGKGTVEGSTLTVIDSLNQITVKKIDQWGADVAGAVLELQERSGSGPDFEWSTVGTWTSSELDTSHTFGRLKRDATYRIVETTAPEGYAAANHDEQKIEFTIDGYGTAKDVDLHNGDAPDGALGNGSFQNANAGNGFTLRNERIVGHAGFVKKSDDGKPLAGVKFNLYQKAADSSAADELVNSTPFISGGDGKVTTVGQPSMRNSVTGDWMKHGLTPGTYYFKEVSTYSDFVFDSADPLVTDEFTISADDGRFTWSKDAEGKVSFGDVIAVTKGGGAVTNTPLDASVRVLKAADDGSALNGAVFTLTGEDVNGKSVSMTATSAASGTVVKATDSAGTEHVYTTISDGEALFANVPAGTYTVKETTPPSGYKLSAMELTVTVGQGTASESYILNEGNAVVNEQNEFTVSKQDAVTGSALSGATFKLEGEFADGTEDPIEWTSGEGAEAIKGKLVASINKDRVYTLTETSAPDHYVAANRIELKMDAAGQLYQRSSSTSPWTKVASNGVVVKNQPVRGHVALTKSIADGVDATVAGVQFSLYKTGAGVGGVDLLIAEGLATDAAGTWTSVGKSALENPDTGQKLDKGLAVGSYYFVETAATPDTVLDSDAHHEFEIADGNHYATTNTPVACGVENKAFSASLKLDKLDGTSGEALAGAEFELMYTPAGGGTAQTVPMTVEGGTYTATDLKKGSYT</sequence>
<dbReference type="EMBL" id="VTFY01000024">
    <property type="protein sequence ID" value="MRX84107.1"/>
    <property type="molecule type" value="Genomic_DNA"/>
</dbReference>
<dbReference type="Gene3D" id="2.60.40.740">
    <property type="match status" value="3"/>
</dbReference>
<dbReference type="GO" id="GO:0005518">
    <property type="term" value="F:collagen binding"/>
    <property type="evidence" value="ECO:0007669"/>
    <property type="project" value="InterPro"/>
</dbReference>
<dbReference type="GO" id="GO:0005975">
    <property type="term" value="P:carbohydrate metabolic process"/>
    <property type="evidence" value="ECO:0007669"/>
    <property type="project" value="UniProtKB-ARBA"/>
</dbReference>
<dbReference type="PANTHER" id="PTHR36108:SF13">
    <property type="entry name" value="COLOSSIN-B-RELATED"/>
    <property type="match status" value="1"/>
</dbReference>
<dbReference type="SUPFAM" id="SSF117074">
    <property type="entry name" value="Hypothetical protein PA1324"/>
    <property type="match status" value="1"/>
</dbReference>
<name>A0A6N7RSN2_9ACTN</name>
<dbReference type="RefSeq" id="WP_195762960.1">
    <property type="nucleotide sequence ID" value="NZ_VTFY01000024.1"/>
</dbReference>
<evidence type="ECO:0000256" key="4">
    <source>
        <dbReference type="ARBA" id="ARBA00022525"/>
    </source>
</evidence>
<dbReference type="InterPro" id="IPR011252">
    <property type="entry name" value="Fibrogen-bd_dom1"/>
</dbReference>
<evidence type="ECO:0000313" key="12">
    <source>
        <dbReference type="Proteomes" id="UP000438093"/>
    </source>
</evidence>
<evidence type="ECO:0000259" key="9">
    <source>
        <dbReference type="Pfam" id="PF05737"/>
    </source>
</evidence>
<feature type="domain" description="SpaA-like prealbumin fold" evidence="10">
    <location>
        <begin position="1269"/>
        <end position="1322"/>
    </location>
</feature>
<feature type="domain" description="SpaA-like prealbumin fold" evidence="10">
    <location>
        <begin position="1842"/>
        <end position="1925"/>
    </location>
</feature>
<keyword evidence="3" id="KW-0134">Cell wall</keyword>
<protein>
    <submittedName>
        <fullName evidence="11">Uncharacterized protein</fullName>
    </submittedName>
</protein>
<keyword evidence="4" id="KW-0964">Secreted</keyword>
<dbReference type="Pfam" id="PF05737">
    <property type="entry name" value="Collagen_bind"/>
    <property type="match status" value="1"/>
</dbReference>
<evidence type="ECO:0000256" key="5">
    <source>
        <dbReference type="ARBA" id="ARBA00022729"/>
    </source>
</evidence>
<feature type="domain" description="SpaA-like prealbumin fold" evidence="10">
    <location>
        <begin position="1724"/>
        <end position="1823"/>
    </location>
</feature>
<feature type="signal peptide" evidence="8">
    <location>
        <begin position="1"/>
        <end position="25"/>
    </location>
</feature>
<feature type="domain" description="SpaA-like prealbumin fold" evidence="10">
    <location>
        <begin position="1105"/>
        <end position="1187"/>
    </location>
</feature>
<dbReference type="PANTHER" id="PTHR36108">
    <property type="entry name" value="COLOSSIN-B-RELATED"/>
    <property type="match status" value="1"/>
</dbReference>
<feature type="non-terminal residue" evidence="11">
    <location>
        <position position="2131"/>
    </location>
</feature>
<dbReference type="Gene3D" id="2.60.40.1280">
    <property type="match status" value="1"/>
</dbReference>
<dbReference type="SUPFAM" id="SSF49401">
    <property type="entry name" value="Bacterial adhesins"/>
    <property type="match status" value="4"/>
</dbReference>
<dbReference type="Pfam" id="PF17802">
    <property type="entry name" value="SpaA"/>
    <property type="match status" value="6"/>
</dbReference>
<feature type="domain" description="SpaA-like prealbumin fold" evidence="10">
    <location>
        <begin position="1590"/>
        <end position="1674"/>
    </location>
</feature>
<feature type="compositionally biased region" description="Low complexity" evidence="7">
    <location>
        <begin position="59"/>
        <end position="74"/>
    </location>
</feature>
<evidence type="ECO:0000256" key="7">
    <source>
        <dbReference type="SAM" id="MobiDB-lite"/>
    </source>
</evidence>
<feature type="compositionally biased region" description="Acidic residues" evidence="7">
    <location>
        <begin position="98"/>
        <end position="114"/>
    </location>
</feature>
<dbReference type="InterPro" id="IPR008966">
    <property type="entry name" value="Adhesion_dom_sf"/>
</dbReference>
<dbReference type="InterPro" id="IPR008456">
    <property type="entry name" value="Collagen-bd_dom"/>
</dbReference>
<feature type="region of interest" description="Disordered" evidence="7">
    <location>
        <begin position="43"/>
        <end position="170"/>
    </location>
</feature>
<proteinExistence type="inferred from homology"/>
<evidence type="ECO:0000256" key="1">
    <source>
        <dbReference type="ARBA" id="ARBA00004191"/>
    </source>
</evidence>
<dbReference type="InterPro" id="IPR041033">
    <property type="entry name" value="SpaA_PFL_dom_1"/>
</dbReference>
<evidence type="ECO:0000256" key="6">
    <source>
        <dbReference type="ARBA" id="ARBA00023088"/>
    </source>
</evidence>
<comment type="subcellular location">
    <subcellularLocation>
        <location evidence="1">Secreted</location>
        <location evidence="1">Cell wall</location>
    </subcellularLocation>
</comment>
<evidence type="ECO:0000259" key="10">
    <source>
        <dbReference type="Pfam" id="PF17802"/>
    </source>
</evidence>
<dbReference type="GO" id="GO:0007155">
    <property type="term" value="P:cell adhesion"/>
    <property type="evidence" value="ECO:0007669"/>
    <property type="project" value="InterPro"/>
</dbReference>
<gene>
    <name evidence="11" type="ORF">GJG86_16645</name>
</gene>
<evidence type="ECO:0000256" key="8">
    <source>
        <dbReference type="SAM" id="SignalP"/>
    </source>
</evidence>
<evidence type="ECO:0000313" key="11">
    <source>
        <dbReference type="EMBL" id="MRX84107.1"/>
    </source>
</evidence>
<dbReference type="InterPro" id="IPR013783">
    <property type="entry name" value="Ig-like_fold"/>
</dbReference>
<dbReference type="Gene3D" id="2.60.40.10">
    <property type="entry name" value="Immunoglobulins"/>
    <property type="match status" value="8"/>
</dbReference>
<evidence type="ECO:0000256" key="3">
    <source>
        <dbReference type="ARBA" id="ARBA00022512"/>
    </source>
</evidence>
<feature type="chain" id="PRO_5039656961" evidence="8">
    <location>
        <begin position="26"/>
        <end position="2131"/>
    </location>
</feature>
<evidence type="ECO:0000256" key="2">
    <source>
        <dbReference type="ARBA" id="ARBA00007257"/>
    </source>
</evidence>
<comment type="caution">
    <text evidence="11">The sequence shown here is derived from an EMBL/GenBank/DDBJ whole genome shotgun (WGS) entry which is preliminary data.</text>
</comment>
<keyword evidence="12" id="KW-1185">Reference proteome</keyword>
<reference evidence="12" key="1">
    <citation type="submission" date="2019-08" db="EMBL/GenBank/DDBJ databases">
        <title>Arthrobacter sp. nov., isolated from plateau pika and Tibetan wild ass.</title>
        <authorList>
            <person name="Ge Y."/>
        </authorList>
    </citation>
    <scope>NUCLEOTIDE SEQUENCE [LARGE SCALE GENOMIC DNA]</scope>
    <source>
        <strain evidence="12">HF-4214</strain>
    </source>
</reference>
<accession>A0A6N7RSN2</accession>
<keyword evidence="5 8" id="KW-0732">Signal</keyword>
<keyword evidence="6" id="KW-0572">Peptidoglycan-anchor</keyword>